<dbReference type="Pfam" id="PF00672">
    <property type="entry name" value="HAMP"/>
    <property type="match status" value="1"/>
</dbReference>
<dbReference type="SMART" id="SM00304">
    <property type="entry name" value="HAMP"/>
    <property type="match status" value="1"/>
</dbReference>
<dbReference type="PANTHER" id="PTHR32089">
    <property type="entry name" value="METHYL-ACCEPTING CHEMOTAXIS PROTEIN MCPB"/>
    <property type="match status" value="1"/>
</dbReference>
<feature type="domain" description="HAMP" evidence="9">
    <location>
        <begin position="344"/>
        <end position="396"/>
    </location>
</feature>
<reference evidence="10 11" key="1">
    <citation type="submission" date="2020-04" db="EMBL/GenBank/DDBJ databases">
        <title>Thalassotalea sp. M1531, isolated from the surface of marine red alga.</title>
        <authorList>
            <person name="Pang L."/>
            <person name="Lu D.-C."/>
        </authorList>
    </citation>
    <scope>NUCLEOTIDE SEQUENCE [LARGE SCALE GENOMIC DNA]</scope>
    <source>
        <strain evidence="10 11">M1531</strain>
    </source>
</reference>
<dbReference type="SMART" id="SM00283">
    <property type="entry name" value="MA"/>
    <property type="match status" value="1"/>
</dbReference>
<evidence type="ECO:0000259" key="9">
    <source>
        <dbReference type="PROSITE" id="PS50885"/>
    </source>
</evidence>
<keyword evidence="11" id="KW-1185">Reference proteome</keyword>
<dbReference type="PROSITE" id="PS50111">
    <property type="entry name" value="CHEMOTAXIS_TRANSDUC_2"/>
    <property type="match status" value="1"/>
</dbReference>
<proteinExistence type="inferred from homology"/>
<dbReference type="Gene3D" id="6.10.340.10">
    <property type="match status" value="1"/>
</dbReference>
<keyword evidence="2" id="KW-1003">Cell membrane</keyword>
<feature type="domain" description="T-SNARE coiled-coil homology" evidence="8">
    <location>
        <begin position="588"/>
        <end position="650"/>
    </location>
</feature>
<dbReference type="GO" id="GO:0006935">
    <property type="term" value="P:chemotaxis"/>
    <property type="evidence" value="ECO:0007669"/>
    <property type="project" value="UniProtKB-ARBA"/>
</dbReference>
<evidence type="ECO:0000259" key="8">
    <source>
        <dbReference type="PROSITE" id="PS50192"/>
    </source>
</evidence>
<dbReference type="InterPro" id="IPR004089">
    <property type="entry name" value="MCPsignal_dom"/>
</dbReference>
<evidence type="ECO:0000256" key="5">
    <source>
        <dbReference type="PROSITE-ProRule" id="PRU00284"/>
    </source>
</evidence>
<accession>A0A7Y0Q956</accession>
<name>A0A7Y0Q956_9GAMM</name>
<dbReference type="PROSITE" id="PS50885">
    <property type="entry name" value="HAMP"/>
    <property type="match status" value="1"/>
</dbReference>
<keyword evidence="2" id="KW-0997">Cell inner membrane</keyword>
<dbReference type="Proteomes" id="UP000568664">
    <property type="component" value="Unassembled WGS sequence"/>
</dbReference>
<evidence type="ECO:0000313" key="10">
    <source>
        <dbReference type="EMBL" id="NMP32855.1"/>
    </source>
</evidence>
<evidence type="ECO:0000256" key="3">
    <source>
        <dbReference type="ARBA" id="ARBA00023224"/>
    </source>
</evidence>
<dbReference type="SUPFAM" id="SSF58104">
    <property type="entry name" value="Methyl-accepting chemotaxis protein (MCP) signaling domain"/>
    <property type="match status" value="1"/>
</dbReference>
<organism evidence="10 11">
    <name type="scientific">Thalassotalea algicola</name>
    <dbReference type="NCBI Taxonomy" id="2716224"/>
    <lineage>
        <taxon>Bacteria</taxon>
        <taxon>Pseudomonadati</taxon>
        <taxon>Pseudomonadota</taxon>
        <taxon>Gammaproteobacteria</taxon>
        <taxon>Alteromonadales</taxon>
        <taxon>Colwelliaceae</taxon>
        <taxon>Thalassotalea</taxon>
    </lineage>
</organism>
<feature type="domain" description="Methyl-accepting transducer" evidence="7">
    <location>
        <begin position="401"/>
        <end position="637"/>
    </location>
</feature>
<gene>
    <name evidence="10" type="ORF">HII17_14960</name>
</gene>
<dbReference type="RefSeq" id="WP_169076180.1">
    <property type="nucleotide sequence ID" value="NZ_JABBXH010000005.1"/>
</dbReference>
<dbReference type="GO" id="GO:0005886">
    <property type="term" value="C:plasma membrane"/>
    <property type="evidence" value="ECO:0007669"/>
    <property type="project" value="UniProtKB-SubCell"/>
</dbReference>
<dbReference type="FunFam" id="1.10.287.950:FF:000001">
    <property type="entry name" value="Methyl-accepting chemotaxis sensory transducer"/>
    <property type="match status" value="1"/>
</dbReference>
<keyword evidence="6" id="KW-1133">Transmembrane helix</keyword>
<dbReference type="InterPro" id="IPR003660">
    <property type="entry name" value="HAMP_dom"/>
</dbReference>
<comment type="caution">
    <text evidence="10">The sequence shown here is derived from an EMBL/GenBank/DDBJ whole genome shotgun (WGS) entry which is preliminary data.</text>
</comment>
<dbReference type="EMBL" id="JABBXH010000005">
    <property type="protein sequence ID" value="NMP32855.1"/>
    <property type="molecule type" value="Genomic_DNA"/>
</dbReference>
<comment type="subcellular location">
    <subcellularLocation>
        <location evidence="1">Cell inner membrane</location>
        <topology evidence="1">Multi-pass membrane protein</topology>
    </subcellularLocation>
</comment>
<dbReference type="Gene3D" id="1.10.287.950">
    <property type="entry name" value="Methyl-accepting chemotaxis protein"/>
    <property type="match status" value="1"/>
</dbReference>
<dbReference type="CDD" id="cd06225">
    <property type="entry name" value="HAMP"/>
    <property type="match status" value="1"/>
</dbReference>
<dbReference type="PROSITE" id="PS50192">
    <property type="entry name" value="T_SNARE"/>
    <property type="match status" value="1"/>
</dbReference>
<evidence type="ECO:0000256" key="6">
    <source>
        <dbReference type="SAM" id="Phobius"/>
    </source>
</evidence>
<keyword evidence="6" id="KW-0472">Membrane</keyword>
<keyword evidence="6" id="KW-0812">Transmembrane</keyword>
<dbReference type="GO" id="GO:0007165">
    <property type="term" value="P:signal transduction"/>
    <property type="evidence" value="ECO:0007669"/>
    <property type="project" value="UniProtKB-KW"/>
</dbReference>
<keyword evidence="3 5" id="KW-0807">Transducer</keyword>
<evidence type="ECO:0000256" key="1">
    <source>
        <dbReference type="ARBA" id="ARBA00004429"/>
    </source>
</evidence>
<dbReference type="PANTHER" id="PTHR32089:SF112">
    <property type="entry name" value="LYSOZYME-LIKE PROTEIN-RELATED"/>
    <property type="match status" value="1"/>
</dbReference>
<protein>
    <submittedName>
        <fullName evidence="10">Methyl-accepting chemotaxis protein</fullName>
    </submittedName>
</protein>
<evidence type="ECO:0000313" key="11">
    <source>
        <dbReference type="Proteomes" id="UP000568664"/>
    </source>
</evidence>
<feature type="transmembrane region" description="Helical" evidence="6">
    <location>
        <begin position="322"/>
        <end position="343"/>
    </location>
</feature>
<evidence type="ECO:0000256" key="4">
    <source>
        <dbReference type="ARBA" id="ARBA00029447"/>
    </source>
</evidence>
<dbReference type="Pfam" id="PF00015">
    <property type="entry name" value="MCPsignal"/>
    <property type="match status" value="1"/>
</dbReference>
<sequence length="674" mass="73144">MNVKVAHKIILGFTVILLLLIVSSVSSIGILANIEEATEQVDSQAIPIQQLSNSIQIELLKQAKQASQIDGIQDLALLEQLKIAFEQGGQQLAVHRTKLTKLLKGQPMEKQLKLFLSQYESFVIDVQQMLDNKVGVIEKGAELASIEDELNLYLDEAGALLVDLTYLEDPDEQATIDRIAGAAGQIEGYLINVTDATKSVNQINDLAEVQDSEAVINQSLGTIEQQTVYLVNLGQDYNTDGVIEQFVEEFNKSKNLLSGDNNYFAVKISQLELQKALNISLVSSEKNISQSIEIIDGLLSQVDDNLQRLQQDVFDDVDRGQMLTSIIMIVLIAASITIAFLTIRSMIEPLNKINNVLSSIAQGDLSHQLDVNSRDEYGQLSTNVNSVVSHLKVLIDEIGQNANALNVAANRSEEEIQSVAQSLDTQQDTVNGVTNITQALSLNADEVLAKSTDAESQMTEALDRSNELEQRANSTASKISDLSELLDATAGRMSALDKEATNISSILETIQSIADQTNLLALNAAIEAARAGEAGRGFSVVADEVRMLASRTQESTAEINAMIDSLQSQTGSVVAEIEQGKDGAKLCQTDTERLLETLTTISQAIEQMHMMSSDISSAAEQQNSLSNEINQSIALVSDISQQSSEKSSSTLGYSHEVATLAKQLEQSVDAFKVK</sequence>
<dbReference type="InterPro" id="IPR000727">
    <property type="entry name" value="T_SNARE_dom"/>
</dbReference>
<evidence type="ECO:0000259" key="7">
    <source>
        <dbReference type="PROSITE" id="PS50111"/>
    </source>
</evidence>
<evidence type="ECO:0000256" key="2">
    <source>
        <dbReference type="ARBA" id="ARBA00022519"/>
    </source>
</evidence>
<comment type="similarity">
    <text evidence="4">Belongs to the methyl-accepting chemotaxis (MCP) protein family.</text>
</comment>
<dbReference type="AlphaFoldDB" id="A0A7Y0Q956"/>